<gene>
    <name evidence="20" type="primary">nad4</name>
</gene>
<dbReference type="InterPro" id="IPR001750">
    <property type="entry name" value="ND/Mrp_TM"/>
</dbReference>
<dbReference type="GO" id="GO:0008137">
    <property type="term" value="F:NADH dehydrogenase (ubiquinone) activity"/>
    <property type="evidence" value="ECO:0007669"/>
    <property type="project" value="UniProtKB-UniRule"/>
</dbReference>
<comment type="subcellular location">
    <subcellularLocation>
        <location evidence="2 17">Mitochondrion membrane</location>
        <topology evidence="2 17">Multi-pass membrane protein</topology>
    </subcellularLocation>
</comment>
<evidence type="ECO:0000256" key="15">
    <source>
        <dbReference type="ARBA" id="ARBA00023136"/>
    </source>
</evidence>
<sequence length="437" mass="51080">MMKLVFFFLIPLSFYCSFYLNMLFYILIFLLFFFNFNIMDYYSSVTYFLGCDYLSYYMILLTLWISVLMIMSSEKLMFFNEFSSFYLVNLVLLIISLVVAFLSMNLFIFYVFFEISLIPTLVLVLGWGYQPERLQAGMYMFFYTLMASLPMIIRFFMFMGTFKLWIFFLLVSWMVGLFFFFFSFLVKMPMFFFHLWLPKAHVEAPVSGSMVLAGIMLKLGGYGIMRVIGFFSLIFTDLLNFLMSLSLYGGVIISLMCFFQVDFKSLIAYSSVSHMGLVLVGLLSMNSLGSKGCLLMMIGHGLCSSGLFCLVNFYYERLGSRSLFIIKGLMSIMPSLSLWWMLLCLGNLSFPFTLNFLGELMLLMSIISYSFIFMIFLSLIIFFSAVYSLYLYSYSQHGKYFMGDYCCSSCSIREFMLMFLHWIPLNFMFLIVNYVVI</sequence>
<dbReference type="AlphaFoldDB" id="A0A0S2MP45"/>
<comment type="function">
    <text evidence="17">Core subunit of the mitochondrial membrane respiratory chain NADH dehydrogenase (Complex I) which catalyzes electron transfer from NADH through the respiratory chain, using ubiquinone as an electron acceptor. Essential for the catalytic activity and assembly of complex I.</text>
</comment>
<dbReference type="InterPro" id="IPR003918">
    <property type="entry name" value="NADH_UbQ_OxRdtase"/>
</dbReference>
<feature type="transmembrane region" description="Helical" evidence="17">
    <location>
        <begin position="165"/>
        <end position="186"/>
    </location>
</feature>
<evidence type="ECO:0000256" key="16">
    <source>
        <dbReference type="ARBA" id="ARBA00049551"/>
    </source>
</evidence>
<comment type="function">
    <text evidence="1">Core subunit of the mitochondrial membrane respiratory chain NADH dehydrogenase (Complex I) that is believed to belong to the minimal assembly required for catalysis. Complex I functions in the transfer of electrons from NADH to the respiratory chain. The immediate electron acceptor for the enzyme is believed to be ubiquinone.</text>
</comment>
<dbReference type="Pfam" id="PF01059">
    <property type="entry name" value="Oxidored_q5_N"/>
    <property type="match status" value="1"/>
</dbReference>
<keyword evidence="11 17" id="KW-1133">Transmembrane helix</keyword>
<dbReference type="GO" id="GO:0015990">
    <property type="term" value="P:electron transport coupled proton transport"/>
    <property type="evidence" value="ECO:0007669"/>
    <property type="project" value="TreeGrafter"/>
</dbReference>
<evidence type="ECO:0000259" key="18">
    <source>
        <dbReference type="Pfam" id="PF00361"/>
    </source>
</evidence>
<dbReference type="GO" id="GO:0042773">
    <property type="term" value="P:ATP synthesis coupled electron transport"/>
    <property type="evidence" value="ECO:0007669"/>
    <property type="project" value="InterPro"/>
</dbReference>
<evidence type="ECO:0000256" key="9">
    <source>
        <dbReference type="ARBA" id="ARBA00022967"/>
    </source>
</evidence>
<keyword evidence="7 17" id="KW-0679">Respiratory chain</keyword>
<comment type="catalytic activity">
    <reaction evidence="16 17">
        <text>a ubiquinone + NADH + 5 H(+)(in) = a ubiquinol + NAD(+) + 4 H(+)(out)</text>
        <dbReference type="Rhea" id="RHEA:29091"/>
        <dbReference type="Rhea" id="RHEA-COMP:9565"/>
        <dbReference type="Rhea" id="RHEA-COMP:9566"/>
        <dbReference type="ChEBI" id="CHEBI:15378"/>
        <dbReference type="ChEBI" id="CHEBI:16389"/>
        <dbReference type="ChEBI" id="CHEBI:17976"/>
        <dbReference type="ChEBI" id="CHEBI:57540"/>
        <dbReference type="ChEBI" id="CHEBI:57945"/>
        <dbReference type="EC" id="7.1.1.2"/>
    </reaction>
</comment>
<protein>
    <recommendedName>
        <fullName evidence="5 17">NADH-ubiquinone oxidoreductase chain 4</fullName>
        <ecNumber evidence="4 17">7.1.1.2</ecNumber>
    </recommendedName>
</protein>
<evidence type="ECO:0000256" key="1">
    <source>
        <dbReference type="ARBA" id="ARBA00003257"/>
    </source>
</evidence>
<keyword evidence="9" id="KW-1278">Translocase</keyword>
<evidence type="ECO:0000256" key="13">
    <source>
        <dbReference type="ARBA" id="ARBA00023075"/>
    </source>
</evidence>
<dbReference type="GO" id="GO:0031966">
    <property type="term" value="C:mitochondrial membrane"/>
    <property type="evidence" value="ECO:0007669"/>
    <property type="project" value="UniProtKB-SubCell"/>
</dbReference>
<evidence type="ECO:0000256" key="11">
    <source>
        <dbReference type="ARBA" id="ARBA00022989"/>
    </source>
</evidence>
<evidence type="ECO:0000256" key="6">
    <source>
        <dbReference type="ARBA" id="ARBA00022448"/>
    </source>
</evidence>
<proteinExistence type="inferred from homology"/>
<keyword evidence="13 17" id="KW-0830">Ubiquinone</keyword>
<name>A0A0S2MP45_9COLE</name>
<feature type="transmembrane region" description="Helical" evidence="17">
    <location>
        <begin position="84"/>
        <end position="102"/>
    </location>
</feature>
<keyword evidence="8 17" id="KW-0812">Transmembrane</keyword>
<organism evidence="20">
    <name type="scientific">Mastinocerus sp. MAS01</name>
    <dbReference type="NCBI Taxonomy" id="1205632"/>
    <lineage>
        <taxon>Eukaryota</taxon>
        <taxon>Metazoa</taxon>
        <taxon>Ecdysozoa</taxon>
        <taxon>Arthropoda</taxon>
        <taxon>Hexapoda</taxon>
        <taxon>Insecta</taxon>
        <taxon>Pterygota</taxon>
        <taxon>Neoptera</taxon>
        <taxon>Endopterygota</taxon>
        <taxon>Coleoptera</taxon>
        <taxon>Polyphaga</taxon>
        <taxon>Elateriformia</taxon>
        <taxon>Elateroidea</taxon>
        <taxon>Phengodidae</taxon>
        <taxon>Mastinocerinae</taxon>
        <taxon>Mastinocerus</taxon>
    </lineage>
</organism>
<evidence type="ECO:0000259" key="19">
    <source>
        <dbReference type="Pfam" id="PF01059"/>
    </source>
</evidence>
<feature type="transmembrane region" description="Helical" evidence="17">
    <location>
        <begin position="294"/>
        <end position="315"/>
    </location>
</feature>
<evidence type="ECO:0000256" key="5">
    <source>
        <dbReference type="ARBA" id="ARBA00021006"/>
    </source>
</evidence>
<feature type="transmembrane region" description="Helical" evidence="17">
    <location>
        <begin position="141"/>
        <end position="159"/>
    </location>
</feature>
<evidence type="ECO:0000256" key="17">
    <source>
        <dbReference type="RuleBase" id="RU003297"/>
    </source>
</evidence>
<evidence type="ECO:0000256" key="2">
    <source>
        <dbReference type="ARBA" id="ARBA00004225"/>
    </source>
</evidence>
<dbReference type="GO" id="GO:0048039">
    <property type="term" value="F:ubiquinone binding"/>
    <property type="evidence" value="ECO:0007669"/>
    <property type="project" value="TreeGrafter"/>
</dbReference>
<feature type="transmembrane region" description="Helical" evidence="17">
    <location>
        <begin position="266"/>
        <end position="288"/>
    </location>
</feature>
<keyword evidence="14 17" id="KW-0496">Mitochondrion</keyword>
<evidence type="ECO:0000256" key="4">
    <source>
        <dbReference type="ARBA" id="ARBA00012944"/>
    </source>
</evidence>
<geneLocation type="mitochondrion" evidence="20"/>
<feature type="domain" description="NADH:ubiquinone oxidoreductase chain 4 N-terminal" evidence="19">
    <location>
        <begin position="2"/>
        <end position="100"/>
    </location>
</feature>
<dbReference type="PANTHER" id="PTHR43507:SF20">
    <property type="entry name" value="NADH-UBIQUINONE OXIDOREDUCTASE CHAIN 4"/>
    <property type="match status" value="1"/>
</dbReference>
<dbReference type="GO" id="GO:0003954">
    <property type="term" value="F:NADH dehydrogenase activity"/>
    <property type="evidence" value="ECO:0007669"/>
    <property type="project" value="TreeGrafter"/>
</dbReference>
<feature type="transmembrane region" description="Helical" evidence="17">
    <location>
        <begin position="241"/>
        <end position="259"/>
    </location>
</feature>
<dbReference type="Pfam" id="PF00361">
    <property type="entry name" value="Proton_antipo_M"/>
    <property type="match status" value="1"/>
</dbReference>
<accession>A0A0S2MP45</accession>
<evidence type="ECO:0000313" key="20">
    <source>
        <dbReference type="EMBL" id="ALO76492.1"/>
    </source>
</evidence>
<keyword evidence="10 17" id="KW-0249">Electron transport</keyword>
<feature type="domain" description="NADH:quinone oxidoreductase/Mrp antiporter transmembrane" evidence="18">
    <location>
        <begin position="103"/>
        <end position="380"/>
    </location>
</feature>
<keyword evidence="12 17" id="KW-0520">NAD</keyword>
<keyword evidence="15 17" id="KW-0472">Membrane</keyword>
<dbReference type="PRINTS" id="PR01437">
    <property type="entry name" value="NUOXDRDTASE4"/>
</dbReference>
<evidence type="ECO:0000256" key="3">
    <source>
        <dbReference type="ARBA" id="ARBA00009025"/>
    </source>
</evidence>
<dbReference type="EMBL" id="JX412758">
    <property type="protein sequence ID" value="ALO76492.1"/>
    <property type="molecule type" value="Genomic_DNA"/>
</dbReference>
<dbReference type="EC" id="7.1.1.2" evidence="4 17"/>
<feature type="transmembrane region" description="Helical" evidence="17">
    <location>
        <begin position="415"/>
        <end position="436"/>
    </location>
</feature>
<keyword evidence="6 17" id="KW-0813">Transport</keyword>
<evidence type="ECO:0000256" key="12">
    <source>
        <dbReference type="ARBA" id="ARBA00023027"/>
    </source>
</evidence>
<feature type="transmembrane region" description="Helical" evidence="17">
    <location>
        <begin position="336"/>
        <end position="354"/>
    </location>
</feature>
<evidence type="ECO:0000256" key="7">
    <source>
        <dbReference type="ARBA" id="ARBA00022660"/>
    </source>
</evidence>
<feature type="transmembrane region" description="Helical" evidence="17">
    <location>
        <begin position="207"/>
        <end position="235"/>
    </location>
</feature>
<evidence type="ECO:0000256" key="10">
    <source>
        <dbReference type="ARBA" id="ARBA00022982"/>
    </source>
</evidence>
<dbReference type="InterPro" id="IPR000260">
    <property type="entry name" value="NADH4_N"/>
</dbReference>
<feature type="transmembrane region" description="Helical" evidence="17">
    <location>
        <begin position="108"/>
        <end position="129"/>
    </location>
</feature>
<feature type="transmembrane region" description="Helical" evidence="17">
    <location>
        <begin position="12"/>
        <end position="34"/>
    </location>
</feature>
<dbReference type="PANTHER" id="PTHR43507">
    <property type="entry name" value="NADH-UBIQUINONE OXIDOREDUCTASE CHAIN 4"/>
    <property type="match status" value="1"/>
</dbReference>
<comment type="similarity">
    <text evidence="3 17">Belongs to the complex I subunit 4 family.</text>
</comment>
<evidence type="ECO:0000256" key="14">
    <source>
        <dbReference type="ARBA" id="ARBA00023128"/>
    </source>
</evidence>
<feature type="transmembrane region" description="Helical" evidence="17">
    <location>
        <begin position="366"/>
        <end position="394"/>
    </location>
</feature>
<evidence type="ECO:0000256" key="8">
    <source>
        <dbReference type="ARBA" id="ARBA00022692"/>
    </source>
</evidence>
<reference evidence="20" key="1">
    <citation type="submission" date="2012-06" db="EMBL/GenBank/DDBJ databases">
        <title>Mitogenomics of the Coleoptera under dense taxon sampling.</title>
        <authorList>
            <person name="Timmermans M.J.T.N."/>
            <person name="Lim J."/>
            <person name="Dodsworth S."/>
            <person name="Haran J."/>
            <person name="Ahrens D."/>
            <person name="Bocak L."/>
            <person name="London A."/>
            <person name="Culverwell L."/>
            <person name="Vogler A.P."/>
        </authorList>
    </citation>
    <scope>NUCLEOTIDE SEQUENCE</scope>
</reference>
<feature type="transmembrane region" description="Helical" evidence="17">
    <location>
        <begin position="54"/>
        <end position="72"/>
    </location>
</feature>